<sequence>MTDKQAKQITNLRKEVSIATRVGEATIAHIVAEFNKTENVISSEQ</sequence>
<dbReference type="OrthoDB" id="2433607at2759"/>
<comment type="caution">
    <text evidence="1">The sequence shown here is derived from an EMBL/GenBank/DDBJ whole genome shotgun (WGS) entry which is preliminary data.</text>
</comment>
<protein>
    <submittedName>
        <fullName evidence="1">13044_t:CDS:1</fullName>
    </submittedName>
</protein>
<proteinExistence type="predicted"/>
<dbReference type="EMBL" id="CAJVPZ010023334">
    <property type="protein sequence ID" value="CAG8715111.1"/>
    <property type="molecule type" value="Genomic_DNA"/>
</dbReference>
<keyword evidence="2" id="KW-1185">Reference proteome</keyword>
<name>A0A9N9N8Z5_9GLOM</name>
<evidence type="ECO:0000313" key="2">
    <source>
        <dbReference type="Proteomes" id="UP000789396"/>
    </source>
</evidence>
<evidence type="ECO:0000313" key="1">
    <source>
        <dbReference type="EMBL" id="CAG8715111.1"/>
    </source>
</evidence>
<reference evidence="1" key="1">
    <citation type="submission" date="2021-06" db="EMBL/GenBank/DDBJ databases">
        <authorList>
            <person name="Kallberg Y."/>
            <person name="Tangrot J."/>
            <person name="Rosling A."/>
        </authorList>
    </citation>
    <scope>NUCLEOTIDE SEQUENCE</scope>
    <source>
        <strain evidence="1">IN212</strain>
    </source>
</reference>
<dbReference type="AlphaFoldDB" id="A0A9N9N8Z5"/>
<gene>
    <name evidence="1" type="ORF">RFULGI_LOCUS11099</name>
</gene>
<feature type="non-terminal residue" evidence="1">
    <location>
        <position position="45"/>
    </location>
</feature>
<organism evidence="1 2">
    <name type="scientific">Racocetra fulgida</name>
    <dbReference type="NCBI Taxonomy" id="60492"/>
    <lineage>
        <taxon>Eukaryota</taxon>
        <taxon>Fungi</taxon>
        <taxon>Fungi incertae sedis</taxon>
        <taxon>Mucoromycota</taxon>
        <taxon>Glomeromycotina</taxon>
        <taxon>Glomeromycetes</taxon>
        <taxon>Diversisporales</taxon>
        <taxon>Gigasporaceae</taxon>
        <taxon>Racocetra</taxon>
    </lineage>
</organism>
<dbReference type="Proteomes" id="UP000789396">
    <property type="component" value="Unassembled WGS sequence"/>
</dbReference>
<accession>A0A9N9N8Z5</accession>